<keyword evidence="1" id="KW-0677">Repeat</keyword>
<keyword evidence="4" id="KW-1133">Transmembrane helix</keyword>
<dbReference type="Gene3D" id="1.25.40.10">
    <property type="entry name" value="Tetratricopeptide repeat domain"/>
    <property type="match status" value="4"/>
</dbReference>
<dbReference type="SMART" id="SM00028">
    <property type="entry name" value="TPR"/>
    <property type="match status" value="8"/>
</dbReference>
<dbReference type="InterPro" id="IPR011990">
    <property type="entry name" value="TPR-like_helical_dom_sf"/>
</dbReference>
<feature type="repeat" description="TPR" evidence="3">
    <location>
        <begin position="314"/>
        <end position="347"/>
    </location>
</feature>
<feature type="repeat" description="TPR" evidence="3">
    <location>
        <begin position="280"/>
        <end position="313"/>
    </location>
</feature>
<evidence type="ECO:0000259" key="5">
    <source>
        <dbReference type="PROSITE" id="PS50104"/>
    </source>
</evidence>
<evidence type="ECO:0000313" key="7">
    <source>
        <dbReference type="Proteomes" id="UP000325372"/>
    </source>
</evidence>
<feature type="repeat" description="TPR" evidence="3">
    <location>
        <begin position="491"/>
        <end position="524"/>
    </location>
</feature>
<feature type="repeat" description="TPR" evidence="3">
    <location>
        <begin position="415"/>
        <end position="448"/>
    </location>
</feature>
<dbReference type="PANTHER" id="PTHR12558:SF13">
    <property type="entry name" value="CELL DIVISION CYCLE PROTEIN 27 HOMOLOG"/>
    <property type="match status" value="1"/>
</dbReference>
<gene>
    <name evidence="6" type="ORF">F3N42_09535</name>
</gene>
<dbReference type="Pfam" id="PF07719">
    <property type="entry name" value="TPR_2"/>
    <property type="match status" value="1"/>
</dbReference>
<dbReference type="InterPro" id="IPR019734">
    <property type="entry name" value="TPR_rpt"/>
</dbReference>
<protein>
    <submittedName>
        <fullName evidence="6">Tetratricopeptide repeat protein</fullName>
    </submittedName>
</protein>
<dbReference type="RefSeq" id="WP_150864197.1">
    <property type="nucleotide sequence ID" value="NZ_VYXP01000005.1"/>
</dbReference>
<evidence type="ECO:0000313" key="6">
    <source>
        <dbReference type="EMBL" id="KAA9131548.1"/>
    </source>
</evidence>
<dbReference type="AlphaFoldDB" id="A0A5N0TA39"/>
<dbReference type="GO" id="GO:0007165">
    <property type="term" value="P:signal transduction"/>
    <property type="evidence" value="ECO:0007669"/>
    <property type="project" value="InterPro"/>
</dbReference>
<reference evidence="6 7" key="1">
    <citation type="submission" date="2019-09" db="EMBL/GenBank/DDBJ databases">
        <title>Wenzhouxiangella sp. Genome sequencing and assembly.</title>
        <authorList>
            <person name="Zhang R."/>
        </authorList>
    </citation>
    <scope>NUCLEOTIDE SEQUENCE [LARGE SCALE GENOMIC DNA]</scope>
    <source>
        <strain evidence="6 7">W260</strain>
    </source>
</reference>
<feature type="transmembrane region" description="Helical" evidence="4">
    <location>
        <begin position="158"/>
        <end position="179"/>
    </location>
</feature>
<evidence type="ECO:0000256" key="1">
    <source>
        <dbReference type="ARBA" id="ARBA00022737"/>
    </source>
</evidence>
<proteinExistence type="predicted"/>
<dbReference type="PANTHER" id="PTHR12558">
    <property type="entry name" value="CELL DIVISION CYCLE 16,23,27"/>
    <property type="match status" value="1"/>
</dbReference>
<evidence type="ECO:0000256" key="3">
    <source>
        <dbReference type="PROSITE-ProRule" id="PRU00339"/>
    </source>
</evidence>
<feature type="domain" description="TIR" evidence="5">
    <location>
        <begin position="10"/>
        <end position="138"/>
    </location>
</feature>
<evidence type="ECO:0000256" key="2">
    <source>
        <dbReference type="ARBA" id="ARBA00022803"/>
    </source>
</evidence>
<name>A0A5N0TA39_9GAMM</name>
<sequence length="580" mass="62935">MGKVEAYRGDEPYVFVCYSHADSGVVYDDLLMLGGRGVRAWYDEGISAGARWRAEIAGALERSARVVFYVSPASLASPHCQREVDFALDRGLDILPVYLEPCELPSELALSLGSVQALFRYDDERYADRLVEACLAAPGVARRVGGHRPPARRRGLGWPVWVGGAVALVAVLFALWGPLMGARTGVSAPGGEAARPGVGDAQATYLQAQALLMRWDKGDNLAQAVSLYRQAIAVDPDFALAHARLSEALRMRYVLTGDRSYLDSAADSVARALALDDGLAAVQVAQGRLHLVEGNLDLATVAVERALAADPNDADANQAMAKLLERQGKLDEAEAAFQRAVALAPDNLVLRDSLANFLYRQDRYQDAADQWGMVIDAAPDHFGARVNLGAAFSGLGRNAQAIEQYEQAIAIRPSYMGYSNLGTAYWREERFEDAVAAFEEALAIDADDWLAWGNLAFVYTDMGGREIQADETFTHAIRLAEAGREQNPRDPWVHSDLALYYARQGDGELALRRLDTALALSPDSSEVLMAAGEVHELLGDRETAIDYINQAIAAGADSRQLTVNRVLKPLMSDPRLAAAD</sequence>
<comment type="caution">
    <text evidence="6">The sequence shown here is derived from an EMBL/GenBank/DDBJ whole genome shotgun (WGS) entry which is preliminary data.</text>
</comment>
<dbReference type="InterPro" id="IPR035897">
    <property type="entry name" value="Toll_tir_struct_dom_sf"/>
</dbReference>
<dbReference type="SMART" id="SM00255">
    <property type="entry name" value="TIR"/>
    <property type="match status" value="1"/>
</dbReference>
<dbReference type="Proteomes" id="UP000325372">
    <property type="component" value="Unassembled WGS sequence"/>
</dbReference>
<dbReference type="PROSITE" id="PS50104">
    <property type="entry name" value="TIR"/>
    <property type="match status" value="1"/>
</dbReference>
<dbReference type="Gene3D" id="3.40.50.10140">
    <property type="entry name" value="Toll/interleukin-1 receptor homology (TIR) domain"/>
    <property type="match status" value="1"/>
</dbReference>
<accession>A0A5N0TA39</accession>
<evidence type="ECO:0000256" key="4">
    <source>
        <dbReference type="SAM" id="Phobius"/>
    </source>
</evidence>
<keyword evidence="4" id="KW-0812">Transmembrane</keyword>
<keyword evidence="7" id="KW-1185">Reference proteome</keyword>
<dbReference type="EMBL" id="VYXP01000005">
    <property type="protein sequence ID" value="KAA9131548.1"/>
    <property type="molecule type" value="Genomic_DNA"/>
</dbReference>
<keyword evidence="2 3" id="KW-0802">TPR repeat</keyword>
<dbReference type="InterPro" id="IPR013105">
    <property type="entry name" value="TPR_2"/>
</dbReference>
<keyword evidence="4" id="KW-0472">Membrane</keyword>
<dbReference type="InterPro" id="IPR000157">
    <property type="entry name" value="TIR_dom"/>
</dbReference>
<organism evidence="6 7">
    <name type="scientific">Marinihelvus fidelis</name>
    <dbReference type="NCBI Taxonomy" id="2613842"/>
    <lineage>
        <taxon>Bacteria</taxon>
        <taxon>Pseudomonadati</taxon>
        <taxon>Pseudomonadota</taxon>
        <taxon>Gammaproteobacteria</taxon>
        <taxon>Chromatiales</taxon>
        <taxon>Wenzhouxiangellaceae</taxon>
        <taxon>Marinihelvus</taxon>
    </lineage>
</organism>
<dbReference type="PROSITE" id="PS50005">
    <property type="entry name" value="TPR"/>
    <property type="match status" value="4"/>
</dbReference>
<dbReference type="Pfam" id="PF13432">
    <property type="entry name" value="TPR_16"/>
    <property type="match status" value="3"/>
</dbReference>
<dbReference type="Pfam" id="PF13676">
    <property type="entry name" value="TIR_2"/>
    <property type="match status" value="1"/>
</dbReference>
<dbReference type="SUPFAM" id="SSF48452">
    <property type="entry name" value="TPR-like"/>
    <property type="match status" value="3"/>
</dbReference>
<dbReference type="SUPFAM" id="SSF52200">
    <property type="entry name" value="Toll/Interleukin receptor TIR domain"/>
    <property type="match status" value="1"/>
</dbReference>